<keyword evidence="2" id="KW-0560">Oxidoreductase</keyword>
<evidence type="ECO:0000313" key="3">
    <source>
        <dbReference type="Proteomes" id="UP000623301"/>
    </source>
</evidence>
<dbReference type="PROSITE" id="PS51725">
    <property type="entry name" value="ABM"/>
    <property type="match status" value="2"/>
</dbReference>
<feature type="domain" description="ABM" evidence="1">
    <location>
        <begin position="113"/>
        <end position="201"/>
    </location>
</feature>
<dbReference type="PANTHER" id="PTHR33336:SF3">
    <property type="entry name" value="ABM DOMAIN-CONTAINING PROTEIN"/>
    <property type="match status" value="1"/>
</dbReference>
<keyword evidence="2" id="KW-0503">Monooxygenase</keyword>
<dbReference type="Proteomes" id="UP000623301">
    <property type="component" value="Unassembled WGS sequence"/>
</dbReference>
<keyword evidence="3" id="KW-1185">Reference proteome</keyword>
<dbReference type="Pfam" id="PF03992">
    <property type="entry name" value="ABM"/>
    <property type="match status" value="2"/>
</dbReference>
<gene>
    <name evidence="2" type="ORF">JBL43_13065</name>
</gene>
<dbReference type="InterPro" id="IPR007138">
    <property type="entry name" value="ABM_dom"/>
</dbReference>
<organism evidence="2 3">
    <name type="scientific">Aureibaculum flavum</name>
    <dbReference type="NCBI Taxonomy" id="2795986"/>
    <lineage>
        <taxon>Bacteria</taxon>
        <taxon>Pseudomonadati</taxon>
        <taxon>Bacteroidota</taxon>
        <taxon>Flavobacteriia</taxon>
        <taxon>Flavobacteriales</taxon>
        <taxon>Flavobacteriaceae</taxon>
        <taxon>Aureibaculum</taxon>
    </lineage>
</organism>
<dbReference type="InterPro" id="IPR050744">
    <property type="entry name" value="AI-2_Isomerase_LsrG"/>
</dbReference>
<dbReference type="PANTHER" id="PTHR33336">
    <property type="entry name" value="QUINOL MONOOXYGENASE YGIN-RELATED"/>
    <property type="match status" value="1"/>
</dbReference>
<dbReference type="SUPFAM" id="SSF54909">
    <property type="entry name" value="Dimeric alpha+beta barrel"/>
    <property type="match status" value="2"/>
</dbReference>
<dbReference type="RefSeq" id="WP_198841861.1">
    <property type="nucleotide sequence ID" value="NZ_JAEHFJ010000006.1"/>
</dbReference>
<protein>
    <submittedName>
        <fullName evidence="2">Antibiotic biosynthesis monooxygenase</fullName>
    </submittedName>
</protein>
<sequence length="208" mass="23511">MIKVIGQFEVKPAFRSQFKEALIAVKKGSVEEPGCLGIRLFEDKQNPNMFFGYELFTGEEAVAFHRSQPYELKLAELANEALVNPPKAYVLVGEVSEEKGVEEFSSTANSAELRVIALFDIKADENKKLIAQYEKQIPNVRAQDDCVSFNAYTVLENPNQLVVIEEWKTQEFALKFSTTDALSMETGKVLSETLERPIPEYLHQVNEI</sequence>
<dbReference type="InterPro" id="IPR011008">
    <property type="entry name" value="Dimeric_a/b-barrel"/>
</dbReference>
<evidence type="ECO:0000313" key="2">
    <source>
        <dbReference type="EMBL" id="MBJ2175177.1"/>
    </source>
</evidence>
<reference evidence="2 3" key="1">
    <citation type="submission" date="2020-12" db="EMBL/GenBank/DDBJ databases">
        <title>Aureibaculum luteum sp. nov. and Aureibaculum flavum sp. nov., novel members of the family Flavobacteriaceae isolated from Antarctic intertidal sediments.</title>
        <authorList>
            <person name="He X."/>
            <person name="Zhang X."/>
        </authorList>
    </citation>
    <scope>NUCLEOTIDE SEQUENCE [LARGE SCALE GENOMIC DNA]</scope>
    <source>
        <strain evidence="2 3">A20</strain>
    </source>
</reference>
<accession>A0ABS0WT89</accession>
<dbReference type="GO" id="GO:0004497">
    <property type="term" value="F:monooxygenase activity"/>
    <property type="evidence" value="ECO:0007669"/>
    <property type="project" value="UniProtKB-KW"/>
</dbReference>
<comment type="caution">
    <text evidence="2">The sequence shown here is derived from an EMBL/GenBank/DDBJ whole genome shotgun (WGS) entry which is preliminary data.</text>
</comment>
<dbReference type="Gene3D" id="3.30.70.100">
    <property type="match status" value="2"/>
</dbReference>
<feature type="domain" description="ABM" evidence="1">
    <location>
        <begin position="2"/>
        <end position="91"/>
    </location>
</feature>
<proteinExistence type="predicted"/>
<name>A0ABS0WT89_9FLAO</name>
<dbReference type="EMBL" id="JAEHFJ010000006">
    <property type="protein sequence ID" value="MBJ2175177.1"/>
    <property type="molecule type" value="Genomic_DNA"/>
</dbReference>
<evidence type="ECO:0000259" key="1">
    <source>
        <dbReference type="PROSITE" id="PS51725"/>
    </source>
</evidence>